<dbReference type="AlphaFoldDB" id="A0AAW1PK45"/>
<organism evidence="3 4">
    <name type="scientific">Symbiochloris irregularis</name>
    <dbReference type="NCBI Taxonomy" id="706552"/>
    <lineage>
        <taxon>Eukaryota</taxon>
        <taxon>Viridiplantae</taxon>
        <taxon>Chlorophyta</taxon>
        <taxon>core chlorophytes</taxon>
        <taxon>Trebouxiophyceae</taxon>
        <taxon>Trebouxiales</taxon>
        <taxon>Trebouxiaceae</taxon>
        <taxon>Symbiochloris</taxon>
    </lineage>
</organism>
<dbReference type="InterPro" id="IPR044259">
    <property type="entry name" value="CYP37-like"/>
</dbReference>
<dbReference type="PANTHER" id="PTHR47318:SF1">
    <property type="entry name" value="PEPTIDYL-PROLYL CIS-TRANS ISOMERASE CYP37, CHLOROPLASTIC"/>
    <property type="match status" value="1"/>
</dbReference>
<dbReference type="EMBL" id="JALJOQ010000023">
    <property type="protein sequence ID" value="KAK9808478.1"/>
    <property type="molecule type" value="Genomic_DNA"/>
</dbReference>
<feature type="domain" description="PPIase cyclophilin-type" evidence="2">
    <location>
        <begin position="170"/>
        <end position="343"/>
    </location>
</feature>
<evidence type="ECO:0000256" key="1">
    <source>
        <dbReference type="ARBA" id="ARBA00023078"/>
    </source>
</evidence>
<dbReference type="SUPFAM" id="SSF50891">
    <property type="entry name" value="Cyclophilin-like"/>
    <property type="match status" value="1"/>
</dbReference>
<dbReference type="Gene3D" id="1.20.120.290">
    <property type="entry name" value="Oxygen-evolving enhancer protein 3 (PsbQ), four-helix up-down bundle"/>
    <property type="match status" value="1"/>
</dbReference>
<reference evidence="3 4" key="1">
    <citation type="journal article" date="2024" name="Nat. Commun.">
        <title>Phylogenomics reveals the evolutionary origins of lichenization in chlorophyte algae.</title>
        <authorList>
            <person name="Puginier C."/>
            <person name="Libourel C."/>
            <person name="Otte J."/>
            <person name="Skaloud P."/>
            <person name="Haon M."/>
            <person name="Grisel S."/>
            <person name="Petersen M."/>
            <person name="Berrin J.G."/>
            <person name="Delaux P.M."/>
            <person name="Dal Grande F."/>
            <person name="Keller J."/>
        </authorList>
    </citation>
    <scope>NUCLEOTIDE SEQUENCE [LARGE SCALE GENOMIC DNA]</scope>
    <source>
        <strain evidence="3 4">SAG 2036</strain>
    </source>
</reference>
<evidence type="ECO:0000313" key="3">
    <source>
        <dbReference type="EMBL" id="KAK9808478.1"/>
    </source>
</evidence>
<dbReference type="Pfam" id="PF21329">
    <property type="entry name" value="CYP38_PsbQ-like"/>
    <property type="match status" value="1"/>
</dbReference>
<accession>A0AAW1PK45</accession>
<dbReference type="InterPro" id="IPR023222">
    <property type="entry name" value="PsbQ-like_dom_sf"/>
</dbReference>
<comment type="caution">
    <text evidence="3">The sequence shown here is derived from an EMBL/GenBank/DDBJ whole genome shotgun (WGS) entry which is preliminary data.</text>
</comment>
<name>A0AAW1PK45_9CHLO</name>
<dbReference type="InterPro" id="IPR048563">
    <property type="entry name" value="CYP38_PsbQ-like"/>
</dbReference>
<dbReference type="PANTHER" id="PTHR47318">
    <property type="entry name" value="PEPTIDYL-PROLYL CIS-TRANS ISOMERASE CYP37, CHLOROPLASTIC"/>
    <property type="match status" value="1"/>
</dbReference>
<keyword evidence="1" id="KW-0793">Thylakoid</keyword>
<dbReference type="PROSITE" id="PS50072">
    <property type="entry name" value="CSA_PPIASE_2"/>
    <property type="match status" value="1"/>
</dbReference>
<dbReference type="Gene3D" id="2.40.100.10">
    <property type="entry name" value="Cyclophilin-like"/>
    <property type="match status" value="1"/>
</dbReference>
<proteinExistence type="predicted"/>
<sequence>MAGQCAAGIPEGHGRALRRSIPAFNTDVLTIQKKLEDITYKLRIPQRKPWPEMAKDIAAATNVVQSRDKVMYGVPQGEEQTAQQLADDILNGLRSAQTSIEGRDADKTSKRVNKVLGQVAALELLQAPGLPYSVPKEFENLPRLTGRATVELDVQRGGGNPAFITQDGGGPQKVAHISIELDGYSAPITAGNFAAKVLQGELVNRRLASSYTSVLVEDSVEDAGKTIPLELMPAGAFDPLYRTHLDVNSGELPVLPLSIYGAVAMSHAPDSPDDDSAASQFFLYKYVRQNSGLAGLSFDEGNFAVCGYVTGGIDLVPQLQTGDVITKASLVQGKDRLIMPAGSQQQQQDKQFES</sequence>
<protein>
    <recommendedName>
        <fullName evidence="2">PPIase cyclophilin-type domain-containing protein</fullName>
    </recommendedName>
</protein>
<gene>
    <name evidence="3" type="ORF">WJX73_010340</name>
</gene>
<dbReference type="SUPFAM" id="SSF101112">
    <property type="entry name" value="Oxygen-evolving enhancer protein 3"/>
    <property type="match status" value="1"/>
</dbReference>
<evidence type="ECO:0000313" key="4">
    <source>
        <dbReference type="Proteomes" id="UP001465755"/>
    </source>
</evidence>
<dbReference type="InterPro" id="IPR029000">
    <property type="entry name" value="Cyclophilin-like_dom_sf"/>
</dbReference>
<dbReference type="Pfam" id="PF00160">
    <property type="entry name" value="Pro_isomerase"/>
    <property type="match status" value="1"/>
</dbReference>
<evidence type="ECO:0000259" key="2">
    <source>
        <dbReference type="PROSITE" id="PS50072"/>
    </source>
</evidence>
<dbReference type="InterPro" id="IPR002130">
    <property type="entry name" value="Cyclophilin-type_PPIase_dom"/>
</dbReference>
<keyword evidence="4" id="KW-1185">Reference proteome</keyword>
<dbReference type="Proteomes" id="UP001465755">
    <property type="component" value="Unassembled WGS sequence"/>
</dbReference>
<dbReference type="GO" id="GO:0003755">
    <property type="term" value="F:peptidyl-prolyl cis-trans isomerase activity"/>
    <property type="evidence" value="ECO:0007669"/>
    <property type="project" value="InterPro"/>
</dbReference>